<dbReference type="RefSeq" id="WP_302769689.1">
    <property type="nucleotide sequence ID" value="NZ_JADNCL010000023.1"/>
</dbReference>
<name>A0AAP3VB71_9FIRM</name>
<reference evidence="2" key="1">
    <citation type="submission" date="2023-01" db="EMBL/GenBank/DDBJ databases">
        <title>Human gut microbiome strain richness.</title>
        <authorList>
            <person name="Chen-Liaw A."/>
        </authorList>
    </citation>
    <scope>NUCLEOTIDE SEQUENCE</scope>
    <source>
        <strain evidence="2">1001283st1_D2_1001283B150209_150212</strain>
    </source>
</reference>
<keyword evidence="1" id="KW-0812">Transmembrane</keyword>
<sequence length="44" mass="5058">MKLFFEKVRTPKKDMSLKIQIMVTIGIIVFGFALGVFQIMPHFG</sequence>
<organism evidence="2 3">
    <name type="scientific">Agathobacter rectalis</name>
    <dbReference type="NCBI Taxonomy" id="39491"/>
    <lineage>
        <taxon>Bacteria</taxon>
        <taxon>Bacillati</taxon>
        <taxon>Bacillota</taxon>
        <taxon>Clostridia</taxon>
        <taxon>Lachnospirales</taxon>
        <taxon>Lachnospiraceae</taxon>
        <taxon>Agathobacter</taxon>
    </lineage>
</organism>
<evidence type="ECO:0000313" key="2">
    <source>
        <dbReference type="EMBL" id="MDB8019347.1"/>
    </source>
</evidence>
<evidence type="ECO:0000256" key="1">
    <source>
        <dbReference type="SAM" id="Phobius"/>
    </source>
</evidence>
<comment type="caution">
    <text evidence="2">The sequence shown here is derived from an EMBL/GenBank/DDBJ whole genome shotgun (WGS) entry which is preliminary data.</text>
</comment>
<feature type="transmembrane region" description="Helical" evidence="1">
    <location>
        <begin position="21"/>
        <end position="40"/>
    </location>
</feature>
<accession>A0AAP3VB71</accession>
<keyword evidence="1" id="KW-0472">Membrane</keyword>
<proteinExistence type="predicted"/>
<dbReference type="EMBL" id="JAQLYE010000049">
    <property type="protein sequence ID" value="MDB8019347.1"/>
    <property type="molecule type" value="Genomic_DNA"/>
</dbReference>
<evidence type="ECO:0000313" key="3">
    <source>
        <dbReference type="Proteomes" id="UP001212823"/>
    </source>
</evidence>
<keyword evidence="1" id="KW-1133">Transmembrane helix</keyword>
<dbReference type="AlphaFoldDB" id="A0AAP3VB71"/>
<dbReference type="Proteomes" id="UP001212823">
    <property type="component" value="Unassembled WGS sequence"/>
</dbReference>
<gene>
    <name evidence="2" type="ORF">PNE45_15160</name>
</gene>
<protein>
    <submittedName>
        <fullName evidence="2">Uncharacterized protein</fullName>
    </submittedName>
</protein>